<comment type="caution">
    <text evidence="6">The sequence shown here is derived from an EMBL/GenBank/DDBJ whole genome shotgun (WGS) entry which is preliminary data.</text>
</comment>
<dbReference type="CDD" id="cd00009">
    <property type="entry name" value="AAA"/>
    <property type="match status" value="1"/>
</dbReference>
<dbReference type="GO" id="GO:0016887">
    <property type="term" value="F:ATP hydrolysis activity"/>
    <property type="evidence" value="ECO:0007669"/>
    <property type="project" value="InterPro"/>
</dbReference>
<dbReference type="SUPFAM" id="SSF52540">
    <property type="entry name" value="P-loop containing nucleoside triphosphate hydrolases"/>
    <property type="match status" value="1"/>
</dbReference>
<keyword evidence="1" id="KW-0547">Nucleotide-binding</keyword>
<dbReference type="GO" id="GO:0005524">
    <property type="term" value="F:ATP binding"/>
    <property type="evidence" value="ECO:0007669"/>
    <property type="project" value="UniProtKB-KW"/>
</dbReference>
<dbReference type="Pfam" id="PF17863">
    <property type="entry name" value="AAA_lid_2"/>
    <property type="match status" value="1"/>
</dbReference>
<dbReference type="PANTHER" id="PTHR42759">
    <property type="entry name" value="MOXR FAMILY PROTEIN"/>
    <property type="match status" value="1"/>
</dbReference>
<organism evidence="6 7">
    <name type="scientific">Vagococcus fluvialis</name>
    <dbReference type="NCBI Taxonomy" id="2738"/>
    <lineage>
        <taxon>Bacteria</taxon>
        <taxon>Bacillati</taxon>
        <taxon>Bacillota</taxon>
        <taxon>Bacilli</taxon>
        <taxon>Lactobacillales</taxon>
        <taxon>Enterococcaceae</taxon>
        <taxon>Vagococcus</taxon>
    </lineage>
</organism>
<dbReference type="FunFam" id="3.40.50.300:FF:000640">
    <property type="entry name" value="MoxR family ATPase"/>
    <property type="match status" value="1"/>
</dbReference>
<dbReference type="Gene3D" id="1.10.8.80">
    <property type="entry name" value="Magnesium chelatase subunit I, C-Terminal domain"/>
    <property type="match status" value="1"/>
</dbReference>
<evidence type="ECO:0000313" key="6">
    <source>
        <dbReference type="EMBL" id="RSU01053.1"/>
    </source>
</evidence>
<dbReference type="OrthoDB" id="9808397at2"/>
<feature type="domain" description="ChlI/MoxR AAA lid" evidence="5">
    <location>
        <begin position="230"/>
        <end position="298"/>
    </location>
</feature>
<keyword evidence="2" id="KW-0067">ATP-binding</keyword>
<dbReference type="RefSeq" id="WP_114290029.1">
    <property type="nucleotide sequence ID" value="NZ_JBMAKV010000022.1"/>
</dbReference>
<dbReference type="Proteomes" id="UP000288197">
    <property type="component" value="Unassembled WGS sequence"/>
</dbReference>
<dbReference type="InterPro" id="IPR011703">
    <property type="entry name" value="ATPase_AAA-3"/>
</dbReference>
<accession>A0A369AWQ0</accession>
<dbReference type="InterPro" id="IPR027417">
    <property type="entry name" value="P-loop_NTPase"/>
</dbReference>
<reference evidence="6 7" key="1">
    <citation type="submission" date="2017-05" db="EMBL/GenBank/DDBJ databases">
        <title>Vagococcus spp. assemblies.</title>
        <authorList>
            <person name="Gulvik C.A."/>
        </authorList>
    </citation>
    <scope>NUCLEOTIDE SEQUENCE [LARGE SCALE GENOMIC DNA]</scope>
    <source>
        <strain evidence="6 7">NCFB 2497</strain>
    </source>
</reference>
<feature type="domain" description="ATPase AAA-3" evidence="4">
    <location>
        <begin position="39"/>
        <end position="169"/>
    </location>
</feature>
<dbReference type="AlphaFoldDB" id="A0A369AWQ0"/>
<dbReference type="InterPro" id="IPR050764">
    <property type="entry name" value="CbbQ/NirQ/NorQ/GpvN"/>
</dbReference>
<keyword evidence="7" id="KW-1185">Reference proteome</keyword>
<evidence type="ECO:0000256" key="3">
    <source>
        <dbReference type="ARBA" id="ARBA00061607"/>
    </source>
</evidence>
<protein>
    <submittedName>
        <fullName evidence="6">AAA family ATPase</fullName>
    </submittedName>
</protein>
<dbReference type="PANTHER" id="PTHR42759:SF5">
    <property type="entry name" value="METHANOL DEHYDROGENASE REGULATOR"/>
    <property type="match status" value="1"/>
</dbReference>
<dbReference type="GeneID" id="63146906"/>
<dbReference type="PIRSF" id="PIRSF002849">
    <property type="entry name" value="AAA_ATPase_chaperone_MoxR_prd"/>
    <property type="match status" value="1"/>
</dbReference>
<evidence type="ECO:0000259" key="4">
    <source>
        <dbReference type="Pfam" id="PF07726"/>
    </source>
</evidence>
<dbReference type="Pfam" id="PF07726">
    <property type="entry name" value="AAA_3"/>
    <property type="match status" value="1"/>
</dbReference>
<sequence length="313" mass="35412">MSENNINKLPNLVDEISRVVLGKRDIIELTITAILADGHVLFEDVPGVGKTLLVKTIASALQIDFNRIQFTPDLLPSDIIGVSIFDQRTHEFKFHEGPIFTTLLLIDEINRTTPKTQAALLEAMAEKNVTIDNKTYDLSSNFTVLATQNPLEYEGTYPLPEAQLDRFLFKLKIGYPEFSDELTLMMGEKRETIDVKPILTVTELSELKKEVELVFLHEKVAEYALNLVHASRNHDAVLLGISPRGSEAFVKAAKAYALLKVRQHVVPSDFQKVLPACFSHRIQLKNKDVHHNNQMAEILEQIIQRVPIPIRRD</sequence>
<dbReference type="Gene3D" id="3.40.50.300">
    <property type="entry name" value="P-loop containing nucleotide triphosphate hydrolases"/>
    <property type="match status" value="1"/>
</dbReference>
<evidence type="ECO:0000313" key="7">
    <source>
        <dbReference type="Proteomes" id="UP000288197"/>
    </source>
</evidence>
<dbReference type="EMBL" id="NGJX01000009">
    <property type="protein sequence ID" value="RSU01053.1"/>
    <property type="molecule type" value="Genomic_DNA"/>
</dbReference>
<dbReference type="InterPro" id="IPR041628">
    <property type="entry name" value="ChlI/MoxR_AAA_lid"/>
</dbReference>
<evidence type="ECO:0000259" key="5">
    <source>
        <dbReference type="Pfam" id="PF17863"/>
    </source>
</evidence>
<evidence type="ECO:0000256" key="1">
    <source>
        <dbReference type="ARBA" id="ARBA00022741"/>
    </source>
</evidence>
<gene>
    <name evidence="6" type="ORF">CBF32_09320</name>
</gene>
<proteinExistence type="inferred from homology"/>
<name>A0A369AWQ0_9ENTE</name>
<evidence type="ECO:0000256" key="2">
    <source>
        <dbReference type="ARBA" id="ARBA00022840"/>
    </source>
</evidence>
<comment type="similarity">
    <text evidence="3">Belongs to the MoxR family.</text>
</comment>